<dbReference type="SMART" id="SM00454">
    <property type="entry name" value="SAM"/>
    <property type="match status" value="1"/>
</dbReference>
<evidence type="ECO:0000313" key="9">
    <source>
        <dbReference type="Proteomes" id="UP000747110"/>
    </source>
</evidence>
<feature type="compositionally biased region" description="Polar residues" evidence="5">
    <location>
        <begin position="154"/>
        <end position="167"/>
    </location>
</feature>
<accession>A0A8J4FMA0</accession>
<feature type="compositionally biased region" description="Low complexity" evidence="5">
    <location>
        <begin position="507"/>
        <end position="562"/>
    </location>
</feature>
<dbReference type="InterPro" id="IPR001660">
    <property type="entry name" value="SAM"/>
</dbReference>
<evidence type="ECO:0000256" key="5">
    <source>
        <dbReference type="SAM" id="MobiDB-lite"/>
    </source>
</evidence>
<proteinExistence type="predicted"/>
<feature type="compositionally biased region" description="Low complexity" evidence="5">
    <location>
        <begin position="570"/>
        <end position="579"/>
    </location>
</feature>
<dbReference type="Proteomes" id="UP000722791">
    <property type="component" value="Unassembled WGS sequence"/>
</dbReference>
<keyword evidence="2" id="KW-0963">Cytoplasm</keyword>
<dbReference type="PROSITE" id="PS50105">
    <property type="entry name" value="SAM_DOMAIN"/>
    <property type="match status" value="1"/>
</dbReference>
<feature type="compositionally biased region" description="Low complexity" evidence="5">
    <location>
        <begin position="294"/>
        <end position="317"/>
    </location>
</feature>
<feature type="compositionally biased region" description="Low complexity" evidence="5">
    <location>
        <begin position="593"/>
        <end position="608"/>
    </location>
</feature>
<sequence>MTDVDASLSQSRLDASGDLNGISGGSFRSSGSGRAEPHVSRLDASGFDGNASIAYSDADSEPRKPLSNKSSSAGQRAASVASGSVTQSHVPGSATGKSEVGDDADKSESESVDGEVLAARSEQSGEEEDDEENSISGSVLASERSGASKPHVTGSPSPSQRAPSATSGRGPGSRLASETNFAFGEAEEDAGSVVSKTASPAYRSPSLASGHGRGSHLPSESSMSRSMAAGDDDGNVSMTGSDKASRRRSSPAQSQRAPSGTGGAGSDSNLGFSGFSMPGGKSTAAGDDESVAPQSQRTPTSGGSTGGSRKPSVNGGSTTPGGGISGFSDLGISGGDRRSARNSGTSGMSYDKYEDEPTVPVTGTAPTRRRSSFASSLRQSVASHKTASPSGSDDEYGSGAGAEADGEATGGVSLSQSRVGDEAASMRSGYSAASSKGRSTLSGVSGKSARSAVPSSHTVESARSRSTGANKTDDYGDENFEEEEVLAEDDDEMRRSRAEEEEMPQHEVAMSSAGMSESVAAASSSVTGNGGTATASSKRPTATSSRPQSASSRHSNRSTALSAPPPPSAPSAGVPSSAAGYSQDFEGEVPSISDRQSPTSPSRSPTNDGDLHHHHFDDDGAASSISAVARSGNGINHLSMSAGGSIFQTPPSDSNTPSSRGGRSGGSIFRRLPADAPDEAADASSIAASGLPPRSPSVRSSNPGGVAAATESGDWNEGAVRAPAPGASRLSNVRLGAEPSAGATAAAAAGTRVRPMSAAPRDRQGALLDGLIRKHPATWDTADVATWVEFLGLGQYRRRFLHHCIDGRLLLRLNDAQLKSELGIGPMGHRCAILDAAANLIKNYKEAQRDRLAAGETDGDDEAAAAAGARQELQRSSTAPRPRPASARPGALTMPPPPPGARRPASASRSVIPPDPFLGPAMGKVTVYEQRAKLLFELDRAQARAEQHRALAEQLRYTATLSSDEVAHIRGLLVEIEKKNREAFELSGGLDSSARIPWRHVGNGTKHNNWYSERFGRPGDPETVDLTFQPRTNAESRKMLGGGDYGENSNAVNSFLDRLNNDLRKREQTRKELEKRYYNDTSNPQTQAEADFKLVSEQLQSRCHIFLERDPADYEEQINEALDKLSTGESWREAGLKEGPIRATKGPAKIGAIASALRSLSFMERYRSDLKSKGSRMQSLERKWINQTLGSQYLPGGKDKEDMEEAVKFFALLGWRESDGTPSEDAIDADLLDRLLNRALEYRKRFDAWYERARDKPEERSAGFKCDINWFSSPWDMDGLAQLMEAEMKRMGDGGGGAAGALGPGAPNTSNMDFVEFTVRLLGKCRKDDLERLKALNDRPKRLGVYRAIRTQKFIEFTQRDLEERDRKLRQAYNSLAPTRRKVEPSRIEGFFERLVEDAARRRARAEKIEHDKVQKEKEILASSVMYGRLRSAR</sequence>
<keyword evidence="4" id="KW-0378">Hydrolase</keyword>
<evidence type="ECO:0000259" key="6">
    <source>
        <dbReference type="PROSITE" id="PS50105"/>
    </source>
</evidence>
<feature type="compositionally biased region" description="Polar residues" evidence="5">
    <location>
        <begin position="646"/>
        <end position="657"/>
    </location>
</feature>
<feature type="compositionally biased region" description="Low complexity" evidence="5">
    <location>
        <begin position="864"/>
        <end position="891"/>
    </location>
</feature>
<organism evidence="7 9">
    <name type="scientific">Volvox reticuliferus</name>
    <dbReference type="NCBI Taxonomy" id="1737510"/>
    <lineage>
        <taxon>Eukaryota</taxon>
        <taxon>Viridiplantae</taxon>
        <taxon>Chlorophyta</taxon>
        <taxon>core chlorophytes</taxon>
        <taxon>Chlorophyceae</taxon>
        <taxon>CS clade</taxon>
        <taxon>Chlamydomonadales</taxon>
        <taxon>Volvocaceae</taxon>
        <taxon>Volvox</taxon>
    </lineage>
</organism>
<evidence type="ECO:0000256" key="3">
    <source>
        <dbReference type="ARBA" id="ARBA00022737"/>
    </source>
</evidence>
<feature type="compositionally biased region" description="Acidic residues" evidence="5">
    <location>
        <begin position="124"/>
        <end position="133"/>
    </location>
</feature>
<dbReference type="Gene3D" id="1.10.150.50">
    <property type="entry name" value="Transcription Factor, Ets-1"/>
    <property type="match status" value="1"/>
</dbReference>
<dbReference type="EMBL" id="BNCQ01000017">
    <property type="protein sequence ID" value="GIM04845.1"/>
    <property type="molecule type" value="Genomic_DNA"/>
</dbReference>
<feature type="compositionally biased region" description="Acidic residues" evidence="5">
    <location>
        <begin position="475"/>
        <end position="491"/>
    </location>
</feature>
<feature type="compositionally biased region" description="Polar residues" evidence="5">
    <location>
        <begin position="453"/>
        <end position="470"/>
    </location>
</feature>
<dbReference type="OrthoDB" id="445896at2759"/>
<dbReference type="Proteomes" id="UP000747110">
    <property type="component" value="Unassembled WGS sequence"/>
</dbReference>
<feature type="compositionally biased region" description="Low complexity" evidence="5">
    <location>
        <begin position="250"/>
        <end position="259"/>
    </location>
</feature>
<feature type="region of interest" description="Disordered" evidence="5">
    <location>
        <begin position="852"/>
        <end position="911"/>
    </location>
</feature>
<feature type="compositionally biased region" description="Low complexity" evidence="5">
    <location>
        <begin position="658"/>
        <end position="675"/>
    </location>
</feature>
<evidence type="ECO:0000256" key="4">
    <source>
        <dbReference type="ARBA" id="ARBA00022801"/>
    </source>
</evidence>
<dbReference type="EMBL" id="BNCP01000020">
    <property type="protein sequence ID" value="GIL80953.1"/>
    <property type="molecule type" value="Genomic_DNA"/>
</dbReference>
<gene>
    <name evidence="7" type="ORF">Vretifemale_10096</name>
    <name evidence="8" type="ORF">Vretimale_9338</name>
</gene>
<name>A0A8J4FMA0_9CHLO</name>
<dbReference type="SUPFAM" id="SSF47769">
    <property type="entry name" value="SAM/Pointed domain"/>
    <property type="match status" value="1"/>
</dbReference>
<comment type="caution">
    <text evidence="7">The sequence shown here is derived from an EMBL/GenBank/DDBJ whole genome shotgun (WGS) entry which is preliminary data.</text>
</comment>
<reference evidence="7" key="1">
    <citation type="journal article" date="2021" name="Proc. Natl. Acad. Sci. U.S.A.">
        <title>Three genomes in the algal genus Volvox reveal the fate of a haploid sex-determining region after a transition to homothallism.</title>
        <authorList>
            <person name="Yamamoto K."/>
            <person name="Hamaji T."/>
            <person name="Kawai-Toyooka H."/>
            <person name="Matsuzaki R."/>
            <person name="Takahashi F."/>
            <person name="Nishimura Y."/>
            <person name="Kawachi M."/>
            <person name="Noguchi H."/>
            <person name="Minakuchi Y."/>
            <person name="Umen J.G."/>
            <person name="Toyoda A."/>
            <person name="Nozaki H."/>
        </authorList>
    </citation>
    <scope>NUCLEOTIDE SEQUENCE</scope>
    <source>
        <strain evidence="8">NIES-3785</strain>
        <strain evidence="7">NIES-3786</strain>
    </source>
</reference>
<dbReference type="InterPro" id="IPR039184">
    <property type="entry name" value="SARM1"/>
</dbReference>
<dbReference type="GO" id="GO:0034128">
    <property type="term" value="P:negative regulation of MyD88-independent toll-like receptor signaling pathway"/>
    <property type="evidence" value="ECO:0007669"/>
    <property type="project" value="InterPro"/>
</dbReference>
<feature type="region of interest" description="Disordered" evidence="5">
    <location>
        <begin position="1"/>
        <end position="724"/>
    </location>
</feature>
<evidence type="ECO:0000256" key="1">
    <source>
        <dbReference type="ARBA" id="ARBA00004496"/>
    </source>
</evidence>
<protein>
    <recommendedName>
        <fullName evidence="6">SAM domain-containing protein</fullName>
    </recommendedName>
</protein>
<dbReference type="GO" id="GO:0005737">
    <property type="term" value="C:cytoplasm"/>
    <property type="evidence" value="ECO:0007669"/>
    <property type="project" value="UniProtKB-SubCell"/>
</dbReference>
<feature type="compositionally biased region" description="Polar residues" evidence="5">
    <location>
        <begin position="81"/>
        <end position="90"/>
    </location>
</feature>
<dbReference type="PANTHER" id="PTHR22998:SF1">
    <property type="entry name" value="NAD(+) HYDROLASE SARM1"/>
    <property type="match status" value="1"/>
</dbReference>
<feature type="compositionally biased region" description="Polar residues" evidence="5">
    <location>
        <begin position="372"/>
        <end position="391"/>
    </location>
</feature>
<dbReference type="GO" id="GO:0035591">
    <property type="term" value="F:signaling adaptor activity"/>
    <property type="evidence" value="ECO:0007669"/>
    <property type="project" value="InterPro"/>
</dbReference>
<keyword evidence="9" id="KW-1185">Reference proteome</keyword>
<dbReference type="PANTHER" id="PTHR22998">
    <property type="entry name" value="SARM1"/>
    <property type="match status" value="1"/>
</dbReference>
<evidence type="ECO:0000256" key="2">
    <source>
        <dbReference type="ARBA" id="ARBA00022490"/>
    </source>
</evidence>
<dbReference type="CDD" id="cd09487">
    <property type="entry name" value="SAM_superfamily"/>
    <property type="match status" value="1"/>
</dbReference>
<feature type="domain" description="SAM" evidence="6">
    <location>
        <begin position="779"/>
        <end position="843"/>
    </location>
</feature>
<dbReference type="GO" id="GO:0048678">
    <property type="term" value="P:response to axon injury"/>
    <property type="evidence" value="ECO:0007669"/>
    <property type="project" value="InterPro"/>
</dbReference>
<feature type="compositionally biased region" description="Basic and acidic residues" evidence="5">
    <location>
        <begin position="609"/>
        <end position="618"/>
    </location>
</feature>
<dbReference type="InterPro" id="IPR013761">
    <property type="entry name" value="SAM/pointed_sf"/>
</dbReference>
<feature type="compositionally biased region" description="Polar residues" evidence="5">
    <location>
        <begin position="431"/>
        <end position="445"/>
    </location>
</feature>
<comment type="subcellular location">
    <subcellularLocation>
        <location evidence="1">Cytoplasm</location>
    </subcellularLocation>
</comment>
<evidence type="ECO:0000313" key="8">
    <source>
        <dbReference type="EMBL" id="GIM04845.1"/>
    </source>
</evidence>
<dbReference type="Pfam" id="PF00536">
    <property type="entry name" value="SAM_1"/>
    <property type="match status" value="1"/>
</dbReference>
<dbReference type="GO" id="GO:0003953">
    <property type="term" value="F:NAD+ nucleosidase activity"/>
    <property type="evidence" value="ECO:0007669"/>
    <property type="project" value="InterPro"/>
</dbReference>
<evidence type="ECO:0000313" key="7">
    <source>
        <dbReference type="EMBL" id="GIL80953.1"/>
    </source>
</evidence>
<feature type="compositionally biased region" description="Basic and acidic residues" evidence="5">
    <location>
        <begin position="99"/>
        <end position="109"/>
    </location>
</feature>
<keyword evidence="3" id="KW-0677">Repeat</keyword>
<feature type="compositionally biased region" description="Low complexity" evidence="5">
    <location>
        <begin position="696"/>
        <end position="706"/>
    </location>
</feature>
<feature type="compositionally biased region" description="Low complexity" evidence="5">
    <location>
        <begin position="902"/>
        <end position="911"/>
    </location>
</feature>